<evidence type="ECO:0000313" key="8">
    <source>
        <dbReference type="Proteomes" id="UP000694941"/>
    </source>
</evidence>
<dbReference type="InterPro" id="IPR050895">
    <property type="entry name" value="XK-related_scramblase"/>
</dbReference>
<dbReference type="PANTHER" id="PTHR16024:SF28">
    <property type="entry name" value="XK-RELATED PROTEIN"/>
    <property type="match status" value="1"/>
</dbReference>
<dbReference type="InterPro" id="IPR018629">
    <property type="entry name" value="XK-rel"/>
</dbReference>
<evidence type="ECO:0000256" key="1">
    <source>
        <dbReference type="ARBA" id="ARBA00004651"/>
    </source>
</evidence>
<dbReference type="Proteomes" id="UP000694941">
    <property type="component" value="Unplaced"/>
</dbReference>
<keyword evidence="3" id="KW-1003">Cell membrane</keyword>
<comment type="similarity">
    <text evidence="2 7">Belongs to the XK family.</text>
</comment>
<keyword evidence="6 7" id="KW-0472">Membrane</keyword>
<evidence type="ECO:0000256" key="2">
    <source>
        <dbReference type="ARBA" id="ARBA00008789"/>
    </source>
</evidence>
<accession>A0ABM1SU92</accession>
<evidence type="ECO:0000256" key="6">
    <source>
        <dbReference type="ARBA" id="ARBA00023136"/>
    </source>
</evidence>
<gene>
    <name evidence="9" type="primary">LOC111086875</name>
</gene>
<evidence type="ECO:0000256" key="7">
    <source>
        <dbReference type="RuleBase" id="RU910716"/>
    </source>
</evidence>
<dbReference type="PANTHER" id="PTHR16024">
    <property type="entry name" value="XK-RELATED PROTEIN"/>
    <property type="match status" value="1"/>
</dbReference>
<evidence type="ECO:0000256" key="5">
    <source>
        <dbReference type="ARBA" id="ARBA00022989"/>
    </source>
</evidence>
<reference evidence="9" key="1">
    <citation type="submission" date="2025-08" db="UniProtKB">
        <authorList>
            <consortium name="RefSeq"/>
        </authorList>
    </citation>
    <scope>IDENTIFICATION</scope>
    <source>
        <tissue evidence="9">Muscle</tissue>
    </source>
</reference>
<evidence type="ECO:0000256" key="4">
    <source>
        <dbReference type="ARBA" id="ARBA00022692"/>
    </source>
</evidence>
<feature type="transmembrane region" description="Helical" evidence="7">
    <location>
        <begin position="118"/>
        <end position="143"/>
    </location>
</feature>
<keyword evidence="5 7" id="KW-1133">Transmembrane helix</keyword>
<keyword evidence="4 7" id="KW-0812">Transmembrane</keyword>
<evidence type="ECO:0000256" key="3">
    <source>
        <dbReference type="ARBA" id="ARBA00022475"/>
    </source>
</evidence>
<keyword evidence="8" id="KW-1185">Reference proteome</keyword>
<comment type="subcellular location">
    <subcellularLocation>
        <location evidence="1">Cell membrane</location>
        <topology evidence="1">Multi-pass membrane protein</topology>
    </subcellularLocation>
    <subcellularLocation>
        <location evidence="7">Membrane</location>
        <topology evidence="7">Multi-pass membrane protein</topology>
    </subcellularLocation>
</comment>
<dbReference type="GeneID" id="111086875"/>
<sequence>MRELLERRPKVVISESDQLVDLHNVRHHDLAQSDRRDPETTNDPDGCHIETIMLDHQSPDHTFSLHPGEIVFAKSWDEQDHFTLFSALATFVCIVSYIINIGTDVAVSYLLFLEDNLWWFGLTVASTAIPALTVNIFSIRWYMHDAHETKMQSGALPKPHTSKLDWTIRIFFHIVLLGPVLR</sequence>
<organism evidence="8 9">
    <name type="scientific">Limulus polyphemus</name>
    <name type="common">Atlantic horseshoe crab</name>
    <dbReference type="NCBI Taxonomy" id="6850"/>
    <lineage>
        <taxon>Eukaryota</taxon>
        <taxon>Metazoa</taxon>
        <taxon>Ecdysozoa</taxon>
        <taxon>Arthropoda</taxon>
        <taxon>Chelicerata</taxon>
        <taxon>Merostomata</taxon>
        <taxon>Xiphosura</taxon>
        <taxon>Limulidae</taxon>
        <taxon>Limulus</taxon>
    </lineage>
</organism>
<name>A0ABM1SU92_LIMPO</name>
<dbReference type="RefSeq" id="XP_022247198.1">
    <property type="nucleotide sequence ID" value="XM_022391490.1"/>
</dbReference>
<proteinExistence type="inferred from homology"/>
<evidence type="ECO:0000313" key="9">
    <source>
        <dbReference type="RefSeq" id="XP_022247198.1"/>
    </source>
</evidence>
<comment type="caution">
    <text evidence="7">Lacks conserved residue(s) required for the propagation of feature annotation.</text>
</comment>
<feature type="transmembrane region" description="Helical" evidence="7">
    <location>
        <begin position="84"/>
        <end position="112"/>
    </location>
</feature>
<dbReference type="Pfam" id="PF09815">
    <property type="entry name" value="XK-related"/>
    <property type="match status" value="1"/>
</dbReference>
<protein>
    <recommendedName>
        <fullName evidence="7">XK-related protein</fullName>
    </recommendedName>
</protein>